<dbReference type="PANTHER" id="PTHR40267">
    <property type="entry name" value="BLR3294 PROTEIN"/>
    <property type="match status" value="1"/>
</dbReference>
<gene>
    <name evidence="1" type="ORF">DL239_06820</name>
</gene>
<organism evidence="1 2">
    <name type="scientific">Parasedimentitalea denitrificans</name>
    <dbReference type="NCBI Taxonomy" id="2211118"/>
    <lineage>
        <taxon>Bacteria</taxon>
        <taxon>Pseudomonadati</taxon>
        <taxon>Pseudomonadota</taxon>
        <taxon>Alphaproteobacteria</taxon>
        <taxon>Rhodobacterales</taxon>
        <taxon>Paracoccaceae</taxon>
        <taxon>Parasedimentitalea</taxon>
    </lineage>
</organism>
<name>A0ABX0W4Y9_9RHOB</name>
<accession>A0ABX0W4Y9</accession>
<dbReference type="PANTHER" id="PTHR40267:SF1">
    <property type="entry name" value="BLR3294 PROTEIN"/>
    <property type="match status" value="1"/>
</dbReference>
<dbReference type="InterPro" id="IPR053714">
    <property type="entry name" value="Iso_Racemase_Enz_sf"/>
</dbReference>
<protein>
    <submittedName>
        <fullName evidence="1">Asp/Glu racemase</fullName>
    </submittedName>
</protein>
<keyword evidence="2" id="KW-1185">Reference proteome</keyword>
<dbReference type="InterPro" id="IPR026286">
    <property type="entry name" value="MaiA/AMDase"/>
</dbReference>
<comment type="caution">
    <text evidence="1">The sequence shown here is derived from an EMBL/GenBank/DDBJ whole genome shotgun (WGS) entry which is preliminary data.</text>
</comment>
<evidence type="ECO:0000313" key="2">
    <source>
        <dbReference type="Proteomes" id="UP001429564"/>
    </source>
</evidence>
<evidence type="ECO:0000313" key="1">
    <source>
        <dbReference type="EMBL" id="NIZ60686.1"/>
    </source>
</evidence>
<dbReference type="RefSeq" id="WP_167683250.1">
    <property type="nucleotide sequence ID" value="NZ_QHLQ01000004.1"/>
</dbReference>
<dbReference type="Pfam" id="PF17645">
    <property type="entry name" value="Amdase"/>
    <property type="match status" value="1"/>
</dbReference>
<sequence length="249" mass="26731">MKLDFETDKGIGTRATLGTIVLSTDETLEPEFAQMTALDGVALYHSRIPMVTEIRADTLQQMERDLPASARLLPSSLDFDVIGYGCTSAATVIGQAGVARAINSIFPQAKVTDPLTAIIAAANALGAKRLGFITPYIPDVSLRMRNKLEGAGFEIVAFGSFEESDDRVVARITPTSISAAIDQVTKNSDCDAVVAACTNLRCLGVINEVEQKTGTPVITSNQALSWHMLRLADITEPQRGFGKLFELPL</sequence>
<dbReference type="Gene3D" id="3.40.50.12500">
    <property type="match status" value="1"/>
</dbReference>
<reference evidence="1 2" key="1">
    <citation type="submission" date="2018-05" db="EMBL/GenBank/DDBJ databases">
        <authorList>
            <person name="Zhang Y.-J."/>
        </authorList>
    </citation>
    <scope>NUCLEOTIDE SEQUENCE [LARGE SCALE GENOMIC DNA]</scope>
    <source>
        <strain evidence="1 2">CY04</strain>
    </source>
</reference>
<proteinExistence type="predicted"/>
<dbReference type="EMBL" id="QHLQ01000004">
    <property type="protein sequence ID" value="NIZ60686.1"/>
    <property type="molecule type" value="Genomic_DNA"/>
</dbReference>
<dbReference type="PIRSF" id="PIRSF015736">
    <property type="entry name" value="MI"/>
    <property type="match status" value="1"/>
</dbReference>
<dbReference type="Proteomes" id="UP001429564">
    <property type="component" value="Unassembled WGS sequence"/>
</dbReference>